<accession>A0ABU0FKU4</accession>
<gene>
    <name evidence="2" type="ORF">J3R73_005024</name>
</gene>
<feature type="transmembrane region" description="Helical" evidence="1">
    <location>
        <begin position="12"/>
        <end position="30"/>
    </location>
</feature>
<keyword evidence="1" id="KW-0812">Transmembrane</keyword>
<name>A0ABU0FKU4_9HYPH</name>
<evidence type="ECO:0000256" key="1">
    <source>
        <dbReference type="SAM" id="Phobius"/>
    </source>
</evidence>
<keyword evidence="1" id="KW-1133">Transmembrane helix</keyword>
<dbReference type="Pfam" id="PF09838">
    <property type="entry name" value="DUF2065"/>
    <property type="match status" value="1"/>
</dbReference>
<evidence type="ECO:0000313" key="3">
    <source>
        <dbReference type="Proteomes" id="UP001237448"/>
    </source>
</evidence>
<keyword evidence="1" id="KW-0472">Membrane</keyword>
<evidence type="ECO:0000313" key="2">
    <source>
        <dbReference type="EMBL" id="MDQ0395232.1"/>
    </source>
</evidence>
<comment type="caution">
    <text evidence="2">The sequence shown here is derived from an EMBL/GenBank/DDBJ whole genome shotgun (WGS) entry which is preliminary data.</text>
</comment>
<reference evidence="2 3" key="1">
    <citation type="submission" date="2023-07" db="EMBL/GenBank/DDBJ databases">
        <title>Genomic Encyclopedia of Type Strains, Phase IV (KMG-IV): sequencing the most valuable type-strain genomes for metagenomic binning, comparative biology and taxonomic classification.</title>
        <authorList>
            <person name="Goeker M."/>
        </authorList>
    </citation>
    <scope>NUCLEOTIDE SEQUENCE [LARGE SCALE GENOMIC DNA]</scope>
    <source>
        <strain evidence="2 3">DSM 5896</strain>
    </source>
</reference>
<feature type="transmembrane region" description="Helical" evidence="1">
    <location>
        <begin position="50"/>
        <end position="67"/>
    </location>
</feature>
<proteinExistence type="predicted"/>
<sequence length="70" mass="7463">MGRMGSFSFGDFITALGLAFAIEGVLFLAFPDPVRRMMVSVATSPNAQLRIAGFISAVIGIAIVWIVRGM</sequence>
<dbReference type="PANTHER" id="PTHR38602:SF1">
    <property type="entry name" value="INNER MEMBRANE PROTEIN"/>
    <property type="match status" value="1"/>
</dbReference>
<keyword evidence="3" id="KW-1185">Reference proteome</keyword>
<dbReference type="PANTHER" id="PTHR38602">
    <property type="entry name" value="INNER MEMBRANE PROTEIN-RELATED"/>
    <property type="match status" value="1"/>
</dbReference>
<organism evidence="2 3">
    <name type="scientific">Labrys monachus</name>
    <dbReference type="NCBI Taxonomy" id="217067"/>
    <lineage>
        <taxon>Bacteria</taxon>
        <taxon>Pseudomonadati</taxon>
        <taxon>Pseudomonadota</taxon>
        <taxon>Alphaproteobacteria</taxon>
        <taxon>Hyphomicrobiales</taxon>
        <taxon>Xanthobacteraceae</taxon>
        <taxon>Labrys</taxon>
    </lineage>
</organism>
<dbReference type="Proteomes" id="UP001237448">
    <property type="component" value="Unassembled WGS sequence"/>
</dbReference>
<protein>
    <submittedName>
        <fullName evidence="2">Uncharacterized protein YjeT (DUF2065 family)</fullName>
    </submittedName>
</protein>
<dbReference type="EMBL" id="JAUSVK010000001">
    <property type="protein sequence ID" value="MDQ0395232.1"/>
    <property type="molecule type" value="Genomic_DNA"/>
</dbReference>
<dbReference type="InterPro" id="IPR019201">
    <property type="entry name" value="DUF2065"/>
</dbReference>